<keyword evidence="2" id="KW-1133">Transmembrane helix</keyword>
<reference evidence="3" key="1">
    <citation type="journal article" date="2020" name="bioRxiv">
        <title>Chromosome-level reference genome of the European wasp spider Argiope bruennichi: a resource for studies on range expansion and evolutionary adaptation.</title>
        <authorList>
            <person name="Sheffer M.M."/>
            <person name="Hoppe A."/>
            <person name="Krehenwinkel H."/>
            <person name="Uhl G."/>
            <person name="Kuss A.W."/>
            <person name="Jensen L."/>
            <person name="Jensen C."/>
            <person name="Gillespie R.G."/>
            <person name="Hoff K.J."/>
            <person name="Prost S."/>
        </authorList>
    </citation>
    <scope>NUCLEOTIDE SEQUENCE</scope>
</reference>
<feature type="transmembrane region" description="Helical" evidence="2">
    <location>
        <begin position="348"/>
        <end position="373"/>
    </location>
</feature>
<sequence>MELVFMPSLQHSATIKFALKIIIDHISEVFQELTQKTYLIEKTSFDFSGEQERWMITQKITRSLTNFVPDSLLEPTTHCIYLMISEIHYWIRDHYSIITYIEKRYFRNHFSWGPEGTIDREKTAKALIQNKSIDITVRFVIACIYFFEYDILILWSLMTELQKGEILHIDSNPSVQFWMKWLRINTKPTWAQWIRKYLSPRGILQIIIRKVHRKPKRCGRIRLSAIFMHLHEQSRLFDFKLWSQHVHFDDFSFYLCYQFEQQMSLNAYRAKILSKKPSPIDVLKCYMTSQFKFFLLSSDNHPNIFETFLHDVLCVKILHVFLMLLITMIGLFRAGYRLAFEPKKFHDHFLALLFSATFNLLLQVMIMISATIANEGADEVEKYLPCWIPKHGDDLKLEFETEFRLNKNLSLWKVYTFDRSLLVTSFGTLLTYGVLIGTVGRVKNDDIGYSKHHQVRDISPILKRYPYLENSKEWGSGQQCMMKTRSQATMADSGNGELLALLAEMKKSMEAGQERLEKEMRSGQERLEKEIRSGQERMDEMKQGQEKLLQEMEAFTEEMKTGYEDMKMVSLPVLAVLLTTPHPPLLYRRL</sequence>
<accession>A0A8T0G7D9</accession>
<evidence type="ECO:0000313" key="4">
    <source>
        <dbReference type="Proteomes" id="UP000807504"/>
    </source>
</evidence>
<proteinExistence type="predicted"/>
<organism evidence="3 4">
    <name type="scientific">Argiope bruennichi</name>
    <name type="common">Wasp spider</name>
    <name type="synonym">Aranea bruennichi</name>
    <dbReference type="NCBI Taxonomy" id="94029"/>
    <lineage>
        <taxon>Eukaryota</taxon>
        <taxon>Metazoa</taxon>
        <taxon>Ecdysozoa</taxon>
        <taxon>Arthropoda</taxon>
        <taxon>Chelicerata</taxon>
        <taxon>Arachnida</taxon>
        <taxon>Araneae</taxon>
        <taxon>Araneomorphae</taxon>
        <taxon>Entelegynae</taxon>
        <taxon>Araneoidea</taxon>
        <taxon>Araneidae</taxon>
        <taxon>Argiope</taxon>
    </lineage>
</organism>
<keyword evidence="2" id="KW-0812">Transmembrane</keyword>
<keyword evidence="2" id="KW-0472">Membrane</keyword>
<reference evidence="3" key="2">
    <citation type="submission" date="2020-06" db="EMBL/GenBank/DDBJ databases">
        <authorList>
            <person name="Sheffer M."/>
        </authorList>
    </citation>
    <scope>NUCLEOTIDE SEQUENCE</scope>
</reference>
<protein>
    <submittedName>
        <fullName evidence="3">Uncharacterized protein</fullName>
    </submittedName>
</protein>
<evidence type="ECO:0000313" key="3">
    <source>
        <dbReference type="EMBL" id="KAF8797183.1"/>
    </source>
</evidence>
<feature type="coiled-coil region" evidence="1">
    <location>
        <begin position="502"/>
        <end position="558"/>
    </location>
</feature>
<gene>
    <name evidence="3" type="ORF">HNY73_001475</name>
</gene>
<evidence type="ECO:0000256" key="1">
    <source>
        <dbReference type="SAM" id="Coils"/>
    </source>
</evidence>
<evidence type="ECO:0000256" key="2">
    <source>
        <dbReference type="SAM" id="Phobius"/>
    </source>
</evidence>
<dbReference type="EMBL" id="JABXBU010000001">
    <property type="protein sequence ID" value="KAF8797183.1"/>
    <property type="molecule type" value="Genomic_DNA"/>
</dbReference>
<feature type="transmembrane region" description="Helical" evidence="2">
    <location>
        <begin position="317"/>
        <end position="336"/>
    </location>
</feature>
<name>A0A8T0G7D9_ARGBR</name>
<keyword evidence="4" id="KW-1185">Reference proteome</keyword>
<feature type="transmembrane region" description="Helical" evidence="2">
    <location>
        <begin position="421"/>
        <end position="442"/>
    </location>
</feature>
<dbReference type="AlphaFoldDB" id="A0A8T0G7D9"/>
<keyword evidence="1" id="KW-0175">Coiled coil</keyword>
<dbReference type="Proteomes" id="UP000807504">
    <property type="component" value="Unassembled WGS sequence"/>
</dbReference>
<comment type="caution">
    <text evidence="3">The sequence shown here is derived from an EMBL/GenBank/DDBJ whole genome shotgun (WGS) entry which is preliminary data.</text>
</comment>